<protein>
    <submittedName>
        <fullName evidence="4">Zinc finger BED domain-containing protein 4-like</fullName>
    </submittedName>
</protein>
<evidence type="ECO:0000256" key="1">
    <source>
        <dbReference type="SAM" id="MobiDB-lite"/>
    </source>
</evidence>
<dbReference type="AlphaFoldDB" id="A0A6P8V476"/>
<evidence type="ECO:0000313" key="4">
    <source>
        <dbReference type="RefSeq" id="XP_034085019.1"/>
    </source>
</evidence>
<dbReference type="Pfam" id="PF05699">
    <property type="entry name" value="Dimer_Tnp_hAT"/>
    <property type="match status" value="1"/>
</dbReference>
<dbReference type="InterPro" id="IPR012337">
    <property type="entry name" value="RNaseH-like_sf"/>
</dbReference>
<name>A0A6P8V476_GYMAC</name>
<keyword evidence="3" id="KW-1185">Reference proteome</keyword>
<accession>A0A6P8V476</accession>
<dbReference type="OrthoDB" id="10057873at2759"/>
<dbReference type="GeneID" id="117554657"/>
<feature type="region of interest" description="Disordered" evidence="1">
    <location>
        <begin position="1"/>
        <end position="37"/>
    </location>
</feature>
<organism evidence="3 4">
    <name type="scientific">Gymnodraco acuticeps</name>
    <name type="common">Antarctic dragonfish</name>
    <dbReference type="NCBI Taxonomy" id="8218"/>
    <lineage>
        <taxon>Eukaryota</taxon>
        <taxon>Metazoa</taxon>
        <taxon>Chordata</taxon>
        <taxon>Craniata</taxon>
        <taxon>Vertebrata</taxon>
        <taxon>Euteleostomi</taxon>
        <taxon>Actinopterygii</taxon>
        <taxon>Neopterygii</taxon>
        <taxon>Teleostei</taxon>
        <taxon>Neoteleostei</taxon>
        <taxon>Acanthomorphata</taxon>
        <taxon>Eupercaria</taxon>
        <taxon>Perciformes</taxon>
        <taxon>Notothenioidei</taxon>
        <taxon>Bathydraconidae</taxon>
        <taxon>Gymnodraco</taxon>
    </lineage>
</organism>
<dbReference type="InterPro" id="IPR008906">
    <property type="entry name" value="HATC_C_dom"/>
</dbReference>
<dbReference type="SUPFAM" id="SSF53098">
    <property type="entry name" value="Ribonuclease H-like"/>
    <property type="match status" value="1"/>
</dbReference>
<dbReference type="InParanoid" id="A0A6P8V476"/>
<dbReference type="RefSeq" id="XP_034085019.1">
    <property type="nucleotide sequence ID" value="XM_034229128.1"/>
</dbReference>
<feature type="domain" description="HAT C-terminal dimerisation" evidence="2">
    <location>
        <begin position="69"/>
        <end position="147"/>
    </location>
</feature>
<sequence length="158" mass="18122">MLREQLHSVVERDRRATDTPGPQPDEPPAKSSRGDENNNSFLGMFEAILEENTDAATELQENSRVDANLQSYLSEATLPMNRCPLEYWRSNQSLYECLAQLARKYLLAPCTSVDSERLFSAARHVMTQQRNRLACDKAEMLLFVKINLPLIKPEFFKK</sequence>
<dbReference type="KEGG" id="gacu:117554657"/>
<reference evidence="4" key="1">
    <citation type="submission" date="2025-08" db="UniProtKB">
        <authorList>
            <consortium name="RefSeq"/>
        </authorList>
    </citation>
    <scope>IDENTIFICATION</scope>
</reference>
<dbReference type="PANTHER" id="PTHR47611:SF3">
    <property type="entry name" value="HAT C-TERMINAL DIMERISATION DOMAIN-CONTAINING PROTEIN"/>
    <property type="match status" value="1"/>
</dbReference>
<feature type="compositionally biased region" description="Basic and acidic residues" evidence="1">
    <location>
        <begin position="1"/>
        <end position="17"/>
    </location>
</feature>
<evidence type="ECO:0000313" key="3">
    <source>
        <dbReference type="Proteomes" id="UP000515161"/>
    </source>
</evidence>
<dbReference type="PANTHER" id="PTHR47611">
    <property type="entry name" value="HAT DIMERISATION DOMAIN, C-TERMINAL"/>
    <property type="match status" value="1"/>
</dbReference>
<gene>
    <name evidence="4" type="primary">LOC117554657</name>
</gene>
<proteinExistence type="predicted"/>
<dbReference type="Proteomes" id="UP000515161">
    <property type="component" value="Unplaced"/>
</dbReference>
<dbReference type="GO" id="GO:0046983">
    <property type="term" value="F:protein dimerization activity"/>
    <property type="evidence" value="ECO:0007669"/>
    <property type="project" value="InterPro"/>
</dbReference>
<evidence type="ECO:0000259" key="2">
    <source>
        <dbReference type="Pfam" id="PF05699"/>
    </source>
</evidence>